<name>N9TZP2_9GAMM</name>
<organism evidence="2 3">
    <name type="scientific">Aeromonas diversa CDC 2478-85</name>
    <dbReference type="NCBI Taxonomy" id="1268237"/>
    <lineage>
        <taxon>Bacteria</taxon>
        <taxon>Pseudomonadati</taxon>
        <taxon>Pseudomonadota</taxon>
        <taxon>Gammaproteobacteria</taxon>
        <taxon>Aeromonadales</taxon>
        <taxon>Aeromonadaceae</taxon>
        <taxon>Aeromonas</taxon>
    </lineage>
</organism>
<evidence type="ECO:0000313" key="3">
    <source>
        <dbReference type="Proteomes" id="UP000023775"/>
    </source>
</evidence>
<evidence type="ECO:0000313" key="2">
    <source>
        <dbReference type="EMBL" id="ENY71535.1"/>
    </source>
</evidence>
<dbReference type="InterPro" id="IPR004099">
    <property type="entry name" value="Pyr_nucl-diS_OxRdtase_dimer"/>
</dbReference>
<gene>
    <name evidence="2" type="ORF">G114_12428</name>
</gene>
<dbReference type="Pfam" id="PF02852">
    <property type="entry name" value="Pyr_redox_dim"/>
    <property type="match status" value="1"/>
</dbReference>
<dbReference type="Gene3D" id="3.30.390.30">
    <property type="match status" value="1"/>
</dbReference>
<dbReference type="SUPFAM" id="SSF55424">
    <property type="entry name" value="FAD/NAD-linked reductases, dimerisation (C-terminal) domain"/>
    <property type="match status" value="1"/>
</dbReference>
<dbReference type="EMBL" id="APVG01000032">
    <property type="protein sequence ID" value="ENY71535.1"/>
    <property type="molecule type" value="Genomic_DNA"/>
</dbReference>
<dbReference type="GO" id="GO:0003955">
    <property type="term" value="F:NAD(P)H dehydrogenase (quinone) activity"/>
    <property type="evidence" value="ECO:0007669"/>
    <property type="project" value="TreeGrafter"/>
</dbReference>
<feature type="domain" description="Pyridine nucleotide-disulphide oxidoreductase dimerisation" evidence="1">
    <location>
        <begin position="2"/>
        <end position="88"/>
    </location>
</feature>
<dbReference type="eggNOG" id="COG1249">
    <property type="taxonomic scope" value="Bacteria"/>
</dbReference>
<dbReference type="AlphaFoldDB" id="N9TZP2"/>
<dbReference type="PANTHER" id="PTHR43014:SF2">
    <property type="entry name" value="MERCURIC REDUCTASE"/>
    <property type="match status" value="1"/>
</dbReference>
<feature type="non-terminal residue" evidence="2">
    <location>
        <position position="1"/>
    </location>
</feature>
<dbReference type="InterPro" id="IPR016156">
    <property type="entry name" value="FAD/NAD-linked_Rdtase_dimer_sf"/>
</dbReference>
<keyword evidence="3" id="KW-1185">Reference proteome</keyword>
<evidence type="ECO:0000259" key="1">
    <source>
        <dbReference type="Pfam" id="PF02852"/>
    </source>
</evidence>
<accession>N9TZP2</accession>
<dbReference type="GO" id="GO:0050660">
    <property type="term" value="F:flavin adenine dinucleotide binding"/>
    <property type="evidence" value="ECO:0007669"/>
    <property type="project" value="TreeGrafter"/>
</dbReference>
<sequence>TEEASARAIGFERTRFELAELDRAICDAEREGFVEVLTAPGSDRLLGVTLVGPEAGERIAEFTLAMQHGLGLGKILATVHPYPTRSEGNKYVAGRWRQARQPQRLLALAGRWHAWRRGPRSPHSES</sequence>
<proteinExistence type="predicted"/>
<dbReference type="Proteomes" id="UP000023775">
    <property type="component" value="Unassembled WGS sequence"/>
</dbReference>
<protein>
    <submittedName>
        <fullName evidence="2">Mercuric reductase, membrane-associated protein</fullName>
    </submittedName>
</protein>
<dbReference type="PANTHER" id="PTHR43014">
    <property type="entry name" value="MERCURIC REDUCTASE"/>
    <property type="match status" value="1"/>
</dbReference>
<comment type="caution">
    <text evidence="2">The sequence shown here is derived from an EMBL/GenBank/DDBJ whole genome shotgun (WGS) entry which is preliminary data.</text>
</comment>
<reference evidence="2 3" key="1">
    <citation type="journal article" date="2013" name="Genome Announc.">
        <title>Draft Genome Sequence of the Aeromonas diversa Type Strain.</title>
        <authorList>
            <person name="Farfan M."/>
            <person name="Spataro N."/>
            <person name="Sanglas A."/>
            <person name="Albarral V."/>
            <person name="Loren J.G."/>
            <person name="Bosch E."/>
            <person name="Fuste M.C."/>
        </authorList>
    </citation>
    <scope>NUCLEOTIDE SEQUENCE [LARGE SCALE GENOMIC DNA]</scope>
    <source>
        <strain evidence="2 3">2478-85</strain>
    </source>
</reference>
<dbReference type="PATRIC" id="fig|1268237.3.peg.2450"/>